<accession>A0A1B6FHZ9</accession>
<dbReference type="InterPro" id="IPR019366">
    <property type="entry name" value="Clusterin-associated_protein-1"/>
</dbReference>
<evidence type="ECO:0000256" key="6">
    <source>
        <dbReference type="ARBA" id="ARBA00023273"/>
    </source>
</evidence>
<evidence type="ECO:0000256" key="8">
    <source>
        <dbReference type="SAM" id="MobiDB-lite"/>
    </source>
</evidence>
<dbReference type="PANTHER" id="PTHR21547">
    <property type="entry name" value="CLUSTERIN ASSOCIATED PROTEIN 1"/>
    <property type="match status" value="1"/>
</dbReference>
<gene>
    <name evidence="9" type="ORF">g.4617</name>
</gene>
<dbReference type="EMBL" id="GECZ01019941">
    <property type="protein sequence ID" value="JAS49828.1"/>
    <property type="molecule type" value="Transcribed_RNA"/>
</dbReference>
<dbReference type="GO" id="GO:0005929">
    <property type="term" value="C:cilium"/>
    <property type="evidence" value="ECO:0007669"/>
    <property type="project" value="UniProtKB-SubCell"/>
</dbReference>
<comment type="subcellular location">
    <subcellularLocation>
        <location evidence="1">Cell projection</location>
        <location evidence="1">Cilium</location>
    </subcellularLocation>
</comment>
<proteinExistence type="inferred from homology"/>
<keyword evidence="6" id="KW-0966">Cell projection</keyword>
<dbReference type="GO" id="GO:0060271">
    <property type="term" value="P:cilium assembly"/>
    <property type="evidence" value="ECO:0007669"/>
    <property type="project" value="TreeGrafter"/>
</dbReference>
<reference evidence="9" key="1">
    <citation type="submission" date="2015-11" db="EMBL/GenBank/DDBJ databases">
        <title>De novo transcriptome assembly of four potential Pierce s Disease insect vectors from Arizona vineyards.</title>
        <authorList>
            <person name="Tassone E.E."/>
        </authorList>
    </citation>
    <scope>NUCLEOTIDE SEQUENCE</scope>
</reference>
<sequence>MSYRDLRNFTEMMRALGYNRLISMENFRTPNFPLVAEVLLWLTRRFEPNADIHSDFTTEQDRVMLVRSVAQFMAINANIKLNTKWLYQADGYAVKELLKISSLLYDALRVNRNVPEQQDIMTSSALDISSRLADLKLTRELASRITAKGASLYQLLGKEAQLREERLASVSAQLELSAVEEGLKEAVEGAKTSVVTTKTAIENISATESSLDNKIEKRQQDLERNHKRLQTLRKVRPAFLEEFERLEVDLRRLYQDYIARFRCVAYLEQQLEDAELAEHERIELRQAETRKMLEKMRQEEALKLLDDAFEPSSLYDPQTPSSLQTRLEPSAKPSTVAKVSRVRTSTGTTGARRVYGGMNVDEDDSLDDDDSDLLLDDDDNSQLLASEDDLELLDPSVIKASEQSDDDF</sequence>
<keyword evidence="3" id="KW-0970">Cilium biogenesis/degradation</keyword>
<name>A0A1B6FHZ9_9HEMI</name>
<dbReference type="GO" id="GO:0030992">
    <property type="term" value="C:intraciliary transport particle B"/>
    <property type="evidence" value="ECO:0007669"/>
    <property type="project" value="TreeGrafter"/>
</dbReference>
<dbReference type="GO" id="GO:0005815">
    <property type="term" value="C:microtubule organizing center"/>
    <property type="evidence" value="ECO:0007669"/>
    <property type="project" value="TreeGrafter"/>
</dbReference>
<comment type="similarity">
    <text evidence="2">Belongs to the CLUAP1 family.</text>
</comment>
<protein>
    <recommendedName>
        <fullName evidence="10">Clusterin-associated protein 1</fullName>
    </recommendedName>
</protein>
<evidence type="ECO:0000256" key="4">
    <source>
        <dbReference type="ARBA" id="ARBA00023054"/>
    </source>
</evidence>
<dbReference type="PANTHER" id="PTHR21547:SF0">
    <property type="entry name" value="CLUSTERIN-ASSOCIATED PROTEIN 1"/>
    <property type="match status" value="1"/>
</dbReference>
<evidence type="ECO:0000256" key="2">
    <source>
        <dbReference type="ARBA" id="ARBA00008340"/>
    </source>
</evidence>
<feature type="coiled-coil region" evidence="7">
    <location>
        <begin position="267"/>
        <end position="299"/>
    </location>
</feature>
<evidence type="ECO:0000256" key="5">
    <source>
        <dbReference type="ARBA" id="ARBA00023069"/>
    </source>
</evidence>
<evidence type="ECO:0000256" key="1">
    <source>
        <dbReference type="ARBA" id="ARBA00004138"/>
    </source>
</evidence>
<keyword evidence="4 7" id="KW-0175">Coiled coil</keyword>
<dbReference type="AlphaFoldDB" id="A0A1B6FHZ9"/>
<evidence type="ECO:0000256" key="7">
    <source>
        <dbReference type="SAM" id="Coils"/>
    </source>
</evidence>
<organism evidence="9">
    <name type="scientific">Cuerna arida</name>
    <dbReference type="NCBI Taxonomy" id="1464854"/>
    <lineage>
        <taxon>Eukaryota</taxon>
        <taxon>Metazoa</taxon>
        <taxon>Ecdysozoa</taxon>
        <taxon>Arthropoda</taxon>
        <taxon>Hexapoda</taxon>
        <taxon>Insecta</taxon>
        <taxon>Pterygota</taxon>
        <taxon>Neoptera</taxon>
        <taxon>Paraneoptera</taxon>
        <taxon>Hemiptera</taxon>
        <taxon>Auchenorrhyncha</taxon>
        <taxon>Membracoidea</taxon>
        <taxon>Cicadellidae</taxon>
        <taxon>Cicadellinae</taxon>
        <taxon>Proconiini</taxon>
        <taxon>Cuerna</taxon>
    </lineage>
</organism>
<keyword evidence="5" id="KW-0969">Cilium</keyword>
<feature type="non-terminal residue" evidence="9">
    <location>
        <position position="408"/>
    </location>
</feature>
<evidence type="ECO:0008006" key="10">
    <source>
        <dbReference type="Google" id="ProtNLM"/>
    </source>
</evidence>
<evidence type="ECO:0000256" key="3">
    <source>
        <dbReference type="ARBA" id="ARBA00022794"/>
    </source>
</evidence>
<feature type="region of interest" description="Disordered" evidence="8">
    <location>
        <begin position="311"/>
        <end position="408"/>
    </location>
</feature>
<evidence type="ECO:0000313" key="9">
    <source>
        <dbReference type="EMBL" id="JAS49828.1"/>
    </source>
</evidence>
<feature type="compositionally biased region" description="Acidic residues" evidence="8">
    <location>
        <begin position="360"/>
        <end position="392"/>
    </location>
</feature>
<feature type="compositionally biased region" description="Polar residues" evidence="8">
    <location>
        <begin position="315"/>
        <end position="327"/>
    </location>
</feature>
<dbReference type="Pfam" id="PF10234">
    <property type="entry name" value="Cluap1"/>
    <property type="match status" value="1"/>
</dbReference>